<dbReference type="Gene3D" id="3.40.50.300">
    <property type="entry name" value="P-loop containing nucleotide triphosphate hydrolases"/>
    <property type="match status" value="2"/>
</dbReference>
<evidence type="ECO:0000259" key="7">
    <source>
        <dbReference type="PROSITE" id="PS51192"/>
    </source>
</evidence>
<dbReference type="InterPro" id="IPR027417">
    <property type="entry name" value="P-loop_NTPase"/>
</dbReference>
<dbReference type="SMART" id="SM00490">
    <property type="entry name" value="HELICc"/>
    <property type="match status" value="1"/>
</dbReference>
<dbReference type="GO" id="GO:0003676">
    <property type="term" value="F:nucleic acid binding"/>
    <property type="evidence" value="ECO:0007669"/>
    <property type="project" value="InterPro"/>
</dbReference>
<keyword evidence="1" id="KW-0547">Nucleotide-binding</keyword>
<dbReference type="AlphaFoldDB" id="A0AB34IK08"/>
<evidence type="ECO:0008006" key="12">
    <source>
        <dbReference type="Google" id="ProtNLM"/>
    </source>
</evidence>
<keyword evidence="6" id="KW-0732">Signal</keyword>
<feature type="domain" description="Helicase C-terminal" evidence="8">
    <location>
        <begin position="310"/>
        <end position="472"/>
    </location>
</feature>
<dbReference type="InterPro" id="IPR014014">
    <property type="entry name" value="RNA_helicase_DEAD_Q_motif"/>
</dbReference>
<keyword evidence="11" id="KW-1185">Reference proteome</keyword>
<dbReference type="EMBL" id="JBGBPQ010000024">
    <property type="protein sequence ID" value="KAL1499814.1"/>
    <property type="molecule type" value="Genomic_DNA"/>
</dbReference>
<dbReference type="GO" id="GO:0005524">
    <property type="term" value="F:ATP binding"/>
    <property type="evidence" value="ECO:0007669"/>
    <property type="project" value="UniProtKB-KW"/>
</dbReference>
<dbReference type="InterPro" id="IPR014001">
    <property type="entry name" value="Helicase_ATP-bd"/>
</dbReference>
<feature type="domain" description="DEAD-box RNA helicase Q" evidence="9">
    <location>
        <begin position="51"/>
        <end position="79"/>
    </location>
</feature>
<dbReference type="GO" id="GO:0003724">
    <property type="term" value="F:RNA helicase activity"/>
    <property type="evidence" value="ECO:0007669"/>
    <property type="project" value="InterPro"/>
</dbReference>
<dbReference type="Proteomes" id="UP001515480">
    <property type="component" value="Unassembled WGS sequence"/>
</dbReference>
<comment type="caution">
    <text evidence="10">The sequence shown here is derived from an EMBL/GenBank/DDBJ whole genome shotgun (WGS) entry which is preliminary data.</text>
</comment>
<evidence type="ECO:0000259" key="8">
    <source>
        <dbReference type="PROSITE" id="PS51194"/>
    </source>
</evidence>
<evidence type="ECO:0000256" key="3">
    <source>
        <dbReference type="ARBA" id="ARBA00022806"/>
    </source>
</evidence>
<proteinExistence type="predicted"/>
<sequence>MALCWGGARRSRARLLLVGLTMPRSLLAHQLVPRLRPPLSPSPRHASVRAADFASLGVSPPLLSQLRAMGFDAPTDPQAQAFPAILSGDDVVLLAETGTGKTLAYALPIAQRMLERIEAEGAAAQQAVVLVPNRDLCEQVAGVIGRLFAGLPHPLSVSALTDDAADIEADVLVGTAATVLRYWCGPERVRWLVLDEADQLLAGSFKPAARSSYPVEQIIAQLKRDAKQAAEREGALRKAAAYGYDEAARAERARARAASWKASASSAKQFVVVGATMPNAGTRNAEVHVGRLFPLAVWLRGERVHREKAELRQVFVKVEPSQRLQALRLAIKQGPPGGKLVFTNSPDTAEEVHEELGGDAKGCALFHKLLPLAERRATLEAFREGRVHTLVCTGLASRGLDLSHVTHVVQYECAENAVEYMHRIGRTARAGSQGTATTIYTDERAELVEALREALEGGHSMDHLFSRKRSFRKHIKRYGSAAPVDWKEITASADKPLR</sequence>
<evidence type="ECO:0000259" key="9">
    <source>
        <dbReference type="PROSITE" id="PS51195"/>
    </source>
</evidence>
<dbReference type="PROSITE" id="PS51194">
    <property type="entry name" value="HELICASE_CTER"/>
    <property type="match status" value="1"/>
</dbReference>
<dbReference type="GO" id="GO:0016787">
    <property type="term" value="F:hydrolase activity"/>
    <property type="evidence" value="ECO:0007669"/>
    <property type="project" value="UniProtKB-KW"/>
</dbReference>
<feature type="signal peptide" evidence="6">
    <location>
        <begin position="1"/>
        <end position="28"/>
    </location>
</feature>
<evidence type="ECO:0000256" key="2">
    <source>
        <dbReference type="ARBA" id="ARBA00022801"/>
    </source>
</evidence>
<evidence type="ECO:0000313" key="10">
    <source>
        <dbReference type="EMBL" id="KAL1499814.1"/>
    </source>
</evidence>
<dbReference type="InterPro" id="IPR044742">
    <property type="entry name" value="DEAD/DEAH_RhlB"/>
</dbReference>
<dbReference type="SUPFAM" id="SSF52540">
    <property type="entry name" value="P-loop containing nucleoside triphosphate hydrolases"/>
    <property type="match status" value="1"/>
</dbReference>
<organism evidence="10 11">
    <name type="scientific">Prymnesium parvum</name>
    <name type="common">Toxic golden alga</name>
    <dbReference type="NCBI Taxonomy" id="97485"/>
    <lineage>
        <taxon>Eukaryota</taxon>
        <taxon>Haptista</taxon>
        <taxon>Haptophyta</taxon>
        <taxon>Prymnesiophyceae</taxon>
        <taxon>Prymnesiales</taxon>
        <taxon>Prymnesiaceae</taxon>
        <taxon>Prymnesium</taxon>
    </lineage>
</organism>
<feature type="domain" description="Helicase ATP-binding" evidence="7">
    <location>
        <begin position="82"/>
        <end position="295"/>
    </location>
</feature>
<dbReference type="InterPro" id="IPR011545">
    <property type="entry name" value="DEAD/DEAH_box_helicase_dom"/>
</dbReference>
<dbReference type="PROSITE" id="PS51195">
    <property type="entry name" value="Q_MOTIF"/>
    <property type="match status" value="1"/>
</dbReference>
<feature type="short sequence motif" description="Q motif" evidence="5">
    <location>
        <begin position="51"/>
        <end position="79"/>
    </location>
</feature>
<accession>A0AB34IK08</accession>
<dbReference type="PANTHER" id="PTHR47959:SF1">
    <property type="entry name" value="ATP-DEPENDENT RNA HELICASE DBPA"/>
    <property type="match status" value="1"/>
</dbReference>
<dbReference type="PROSITE" id="PS51192">
    <property type="entry name" value="HELICASE_ATP_BIND_1"/>
    <property type="match status" value="1"/>
</dbReference>
<keyword evidence="2" id="KW-0378">Hydrolase</keyword>
<evidence type="ECO:0000256" key="6">
    <source>
        <dbReference type="SAM" id="SignalP"/>
    </source>
</evidence>
<dbReference type="GO" id="GO:0005829">
    <property type="term" value="C:cytosol"/>
    <property type="evidence" value="ECO:0007669"/>
    <property type="project" value="TreeGrafter"/>
</dbReference>
<dbReference type="CDD" id="cd18787">
    <property type="entry name" value="SF2_C_DEAD"/>
    <property type="match status" value="1"/>
</dbReference>
<evidence type="ECO:0000256" key="5">
    <source>
        <dbReference type="PROSITE-ProRule" id="PRU00552"/>
    </source>
</evidence>
<keyword evidence="4" id="KW-0067">ATP-binding</keyword>
<reference evidence="10 11" key="1">
    <citation type="journal article" date="2024" name="Science">
        <title>Giant polyketide synthase enzymes in the biosynthesis of giant marine polyether toxins.</title>
        <authorList>
            <person name="Fallon T.R."/>
            <person name="Shende V.V."/>
            <person name="Wierzbicki I.H."/>
            <person name="Pendleton A.L."/>
            <person name="Watervoot N.F."/>
            <person name="Auber R.P."/>
            <person name="Gonzalez D.J."/>
            <person name="Wisecaver J.H."/>
            <person name="Moore B.S."/>
        </authorList>
    </citation>
    <scope>NUCLEOTIDE SEQUENCE [LARGE SCALE GENOMIC DNA]</scope>
    <source>
        <strain evidence="10 11">12B1</strain>
    </source>
</reference>
<keyword evidence="3" id="KW-0347">Helicase</keyword>
<feature type="chain" id="PRO_5044222731" description="RNA helicase" evidence="6">
    <location>
        <begin position="29"/>
        <end position="498"/>
    </location>
</feature>
<name>A0AB34IK08_PRYPA</name>
<dbReference type="CDD" id="cd00268">
    <property type="entry name" value="DEADc"/>
    <property type="match status" value="1"/>
</dbReference>
<dbReference type="Pfam" id="PF00270">
    <property type="entry name" value="DEAD"/>
    <property type="match status" value="1"/>
</dbReference>
<evidence type="ECO:0000256" key="1">
    <source>
        <dbReference type="ARBA" id="ARBA00022741"/>
    </source>
</evidence>
<evidence type="ECO:0000256" key="4">
    <source>
        <dbReference type="ARBA" id="ARBA00022840"/>
    </source>
</evidence>
<dbReference type="SMART" id="SM00487">
    <property type="entry name" value="DEXDc"/>
    <property type="match status" value="1"/>
</dbReference>
<gene>
    <name evidence="10" type="ORF">AB1Y20_012499</name>
</gene>
<dbReference type="InterPro" id="IPR001650">
    <property type="entry name" value="Helicase_C-like"/>
</dbReference>
<dbReference type="InterPro" id="IPR050079">
    <property type="entry name" value="DEAD_box_RNA_helicase"/>
</dbReference>
<protein>
    <recommendedName>
        <fullName evidence="12">RNA helicase</fullName>
    </recommendedName>
</protein>
<dbReference type="PANTHER" id="PTHR47959">
    <property type="entry name" value="ATP-DEPENDENT RNA HELICASE RHLE-RELATED"/>
    <property type="match status" value="1"/>
</dbReference>
<evidence type="ECO:0000313" key="11">
    <source>
        <dbReference type="Proteomes" id="UP001515480"/>
    </source>
</evidence>
<dbReference type="Pfam" id="PF00271">
    <property type="entry name" value="Helicase_C"/>
    <property type="match status" value="1"/>
</dbReference>